<evidence type="ECO:0000256" key="3">
    <source>
        <dbReference type="ARBA" id="ARBA00022679"/>
    </source>
</evidence>
<keyword evidence="4" id="KW-0548">Nucleotidyltransferase</keyword>
<dbReference type="STRING" id="469381.Dpep_0508"/>
<dbReference type="Gene3D" id="6.10.250.2940">
    <property type="match status" value="1"/>
</dbReference>
<evidence type="ECO:0000256" key="4">
    <source>
        <dbReference type="ARBA" id="ARBA00022695"/>
    </source>
</evidence>
<dbReference type="EMBL" id="ABTR02000001">
    <property type="protein sequence ID" value="EFC90538.1"/>
    <property type="molecule type" value="Genomic_DNA"/>
</dbReference>
<evidence type="ECO:0000256" key="5">
    <source>
        <dbReference type="ARBA" id="ARBA00023163"/>
    </source>
</evidence>
<dbReference type="Proteomes" id="UP000006427">
    <property type="component" value="Unassembled WGS sequence"/>
</dbReference>
<evidence type="ECO:0000256" key="1">
    <source>
        <dbReference type="ARBA" id="ARBA00012418"/>
    </source>
</evidence>
<dbReference type="Pfam" id="PF00562">
    <property type="entry name" value="RNA_pol_Rpb2_6"/>
    <property type="match status" value="1"/>
</dbReference>
<protein>
    <recommendedName>
        <fullName evidence="1">DNA-directed RNA polymerase</fullName>
        <ecNumber evidence="1">2.7.7.6</ecNumber>
    </recommendedName>
</protein>
<dbReference type="OrthoDB" id="36132at2"/>
<dbReference type="eggNOG" id="COG0085">
    <property type="taxonomic scope" value="Bacteria"/>
</dbReference>
<evidence type="ECO:0000256" key="7">
    <source>
        <dbReference type="SAM" id="MobiDB-lite"/>
    </source>
</evidence>
<organism evidence="9 10">
    <name type="scientific">Dethiosulfovibrio peptidovorans DSM 11002</name>
    <dbReference type="NCBI Taxonomy" id="469381"/>
    <lineage>
        <taxon>Bacteria</taxon>
        <taxon>Thermotogati</taxon>
        <taxon>Synergistota</taxon>
        <taxon>Synergistia</taxon>
        <taxon>Synergistales</taxon>
        <taxon>Dethiosulfovibrionaceae</taxon>
        <taxon>Dethiosulfovibrio</taxon>
    </lineage>
</organism>
<dbReference type="InterPro" id="IPR037033">
    <property type="entry name" value="DNA-dir_RNAP_su2_hyb_sf"/>
</dbReference>
<comment type="caution">
    <text evidence="9">The sequence shown here is derived from an EMBL/GenBank/DDBJ whole genome shotgun (WGS) entry which is preliminary data.</text>
</comment>
<dbReference type="InterPro" id="IPR007120">
    <property type="entry name" value="DNA-dir_RNAP_su2_dom"/>
</dbReference>
<keyword evidence="3" id="KW-0808">Transferase</keyword>
<keyword evidence="6" id="KW-0175">Coiled coil</keyword>
<evidence type="ECO:0000259" key="8">
    <source>
        <dbReference type="SMART" id="SM00663"/>
    </source>
</evidence>
<dbReference type="SUPFAM" id="SSF64484">
    <property type="entry name" value="beta and beta-prime subunits of DNA dependent RNA-polymerase"/>
    <property type="match status" value="2"/>
</dbReference>
<dbReference type="GO" id="GO:0006351">
    <property type="term" value="P:DNA-templated transcription"/>
    <property type="evidence" value="ECO:0007669"/>
    <property type="project" value="InterPro"/>
</dbReference>
<dbReference type="RefSeq" id="WP_005659328.1">
    <property type="nucleotide sequence ID" value="NZ_ABTR02000001.1"/>
</dbReference>
<dbReference type="InterPro" id="IPR006592">
    <property type="entry name" value="RNA_pol_N"/>
</dbReference>
<evidence type="ECO:0000313" key="9">
    <source>
        <dbReference type="EMBL" id="EFC90538.1"/>
    </source>
</evidence>
<dbReference type="Gene3D" id="2.40.270.10">
    <property type="entry name" value="DNA-directed RNA polymerase, subunit 2, domain 6"/>
    <property type="match status" value="1"/>
</dbReference>
<dbReference type="EC" id="2.7.7.6" evidence="1"/>
<accession>D2Z4X9</accession>
<dbReference type="InterPro" id="IPR000722">
    <property type="entry name" value="RNA_pol_asu"/>
</dbReference>
<keyword evidence="10" id="KW-1185">Reference proteome</keyword>
<dbReference type="Pfam" id="PF04565">
    <property type="entry name" value="RNA_pol_Rpb2_3"/>
    <property type="match status" value="1"/>
</dbReference>
<evidence type="ECO:0000256" key="2">
    <source>
        <dbReference type="ARBA" id="ARBA00022478"/>
    </source>
</evidence>
<dbReference type="Pfam" id="PF00623">
    <property type="entry name" value="RNA_pol_Rpb1_2"/>
    <property type="match status" value="1"/>
</dbReference>
<dbReference type="Pfam" id="PF04998">
    <property type="entry name" value="RNA_pol_Rpb1_5"/>
    <property type="match status" value="1"/>
</dbReference>
<gene>
    <name evidence="9" type="ORF">Dpep_0508</name>
</gene>
<dbReference type="GO" id="GO:0003899">
    <property type="term" value="F:DNA-directed RNA polymerase activity"/>
    <property type="evidence" value="ECO:0007669"/>
    <property type="project" value="UniProtKB-EC"/>
</dbReference>
<feature type="domain" description="RNA polymerase N-terminal" evidence="8">
    <location>
        <begin position="822"/>
        <end position="1122"/>
    </location>
</feature>
<dbReference type="InterPro" id="IPR007645">
    <property type="entry name" value="RNA_pol_Rpb2_3"/>
</dbReference>
<sequence>MKVDPDKDKIKIDKIVERLKTVVERCRSDVLSPFLEVNDFQVLEELNGGAVMAPISIKASAHGIDIERTVTMILPIGSKVAALDDDRSQWSLAMVGRKRTQVKKKKGENFDEETRNDTYLTSLTNKDVPDLEKLEIYSPWWSNLEYSIKRAERALKKLSESKKKVPEDKLKKDMLVILCKLESNLNSFWTSRSVRSGLVKALPLDDSNSLRCLELERQVTMASKVKTNGRVRLPHKSHKNRLCPFHTPESEKIGLQLFMTATAHQGDGGKGVELAEDGEEQSLFSVAVGMVPYPHHSDGPRLMMGGKNLKQAEQNIEGGEPSLVPGYIEGARGKKIEALEGHLDEAGRFKPYLGVNALVAVMPWKGLTYEDGLVVSRSFAEKLKMKPKKQPTGKIYELKNEMLPKAGVKEFSELIEKIEEQVRDLAGKKKKTYIFDKPLPLPGYLAGEKSHSYPWFMPGTLVNVSVKSVIDRKRKDSIPTKVEIVYEFDIVRPLRIGDKITGRNGNKGVVTKIEEDDAMPKVVLKGPDGTERVETVDLIISPCSIVGRKNLGQILEMGHGLALKAREWGLIDDEVKRDGLYRGEEWRNTVLTILKKLGLSDETDKGSGFPVRYREGAQEKEVRAFCGYQYISRLVHHVDKKLQARGTDGPSNRFIGQPTSGGAKAGQRLGEMENWAILSRGPLCSENGLDSHALDLLSSLRASGERQKDGQALTMDALEKLLWLAGLKSKKKEHGVVWERPLSGKDREPSLSGRIAQSLLNSGDVDNSGLSRGVVTFMDRENSEKESAVSEIVALCLSNEDIVGRMTVDWRNSALDKMQKALASLDGDSIHPILGVLNELPAANNVVIKNEEERSRPKMPCSPMALSLCTVKGLDGGWGIPFDRDTLIGQEALANCYRALMAEFGKVTGSKSVSLERAYSILSTLEKYWQTLSNCVKGKRGILRRHVLGHRTDHSGRAVIVSRPELALDEVRLPVQMAVELLKGHNGLDILGLEGKLKDLRKKAHSGDAVRVKEAAEMINTALEASGPLWCILIRQPSLHRHSVQAFKWTVWEEQAMAIPSMVTEGFNADFDGDTMAVYLPQYPWIKDLSDFTLKATPGRIGDGKLMIASGLDLALGWSALDRETKKEYLGYCYPVEDVEDKSKDYATALGDLVNAMVKDDPDWWIHLGKLQRDICAASTGCCSFPPDELDALFVELEENRKEARSLEETEDYTPQEITQQELGELKAKYQKCEKAAEGVISRWLESHSNSHLGRMVLSKAKGKPSDLRHMCGFIGLQDIYSRTSEKLAPAIDEEDMAAKGKKKPSPKKPDPILYKPLHESWIPGCFWTGLSDDELFVYSYASRDSMGDKKLATAQAGYLSRLLAEGLYDTLTESEDCGSEGRMEIYVQAVGEEKRRLSINYTFPEGHHLKPKGGCLWESPEIFPGDDVGSALESVLLGRWCYRIGQKAEERIDLVDFDKPITAEDLDRLKDVSKTINIGQGPVLIASCASPITCAQSERGVCSRCVGADIGRVGDEAVPVGMPVGLNAAMGIGERGTQLAMKRFHDVGSGVEGDPIGYLRRLLITGKRLLSDEVKKVESDVNLFQEEKEGFIRDLSERYRDLLDKVLTDPGSEDGERSNRFKELPQRLVLFELALRAPKGLSSWASDRENRALAAMAYERIDDILLKGGSESMSGLKAQVMLDQDWAKGGS</sequence>
<dbReference type="GO" id="GO:0000428">
    <property type="term" value="C:DNA-directed RNA polymerase complex"/>
    <property type="evidence" value="ECO:0007669"/>
    <property type="project" value="UniProtKB-KW"/>
</dbReference>
<dbReference type="eggNOG" id="COG0086">
    <property type="taxonomic scope" value="Bacteria"/>
</dbReference>
<feature type="coiled-coil region" evidence="6">
    <location>
        <begin position="1190"/>
        <end position="1236"/>
    </location>
</feature>
<dbReference type="PaxDb" id="469381-Dpep_0508"/>
<keyword evidence="5" id="KW-0804">Transcription</keyword>
<dbReference type="InterPro" id="IPR007081">
    <property type="entry name" value="RNA_pol_Rpb1_5"/>
</dbReference>
<name>D2Z4X9_9BACT</name>
<reference evidence="9 10" key="1">
    <citation type="journal article" date="2010" name="Stand. Genomic Sci.">
        <title>Permanent draft genome sequence of Dethiosulfovibrio peptidovorans type strain (SEBR 4207).</title>
        <authorList>
            <person name="Labutti K."/>
            <person name="Mayilraj S."/>
            <person name="Clum A."/>
            <person name="Lucas S."/>
            <person name="Glavina Del Rio T."/>
            <person name="Nolan M."/>
            <person name="Tice H."/>
            <person name="Cheng J.F."/>
            <person name="Pitluck S."/>
            <person name="Liolios K."/>
            <person name="Ivanova N."/>
            <person name="Mavromatis K."/>
            <person name="Mikhailova N."/>
            <person name="Pati A."/>
            <person name="Goodwin L."/>
            <person name="Chen A."/>
            <person name="Palaniappan K."/>
            <person name="Land M."/>
            <person name="Hauser L."/>
            <person name="Chang Y.J."/>
            <person name="Jeffries C.D."/>
            <person name="Rohde M."/>
            <person name="Spring S."/>
            <person name="Goker M."/>
            <person name="Woyke T."/>
            <person name="Bristow J."/>
            <person name="Eisen J.A."/>
            <person name="Markowitz V."/>
            <person name="Hugenholtz P."/>
            <person name="Kyrpides N.C."/>
            <person name="Klenk H.P."/>
            <person name="Lapidus A."/>
        </authorList>
    </citation>
    <scope>NUCLEOTIDE SEQUENCE [LARGE SCALE GENOMIC DNA]</scope>
    <source>
        <strain evidence="9 10">DSM 11002</strain>
    </source>
</reference>
<evidence type="ECO:0000313" key="10">
    <source>
        <dbReference type="Proteomes" id="UP000006427"/>
    </source>
</evidence>
<feature type="region of interest" description="Disordered" evidence="7">
    <location>
        <begin position="644"/>
        <end position="666"/>
    </location>
</feature>
<dbReference type="Gene3D" id="2.40.40.20">
    <property type="match status" value="1"/>
</dbReference>
<dbReference type="PANTHER" id="PTHR19376">
    <property type="entry name" value="DNA-DIRECTED RNA POLYMERASE"/>
    <property type="match status" value="1"/>
</dbReference>
<keyword evidence="2" id="KW-0240">DNA-directed RNA polymerase</keyword>
<dbReference type="Gene3D" id="3.90.1100.10">
    <property type="match status" value="1"/>
</dbReference>
<dbReference type="SMART" id="SM00663">
    <property type="entry name" value="RPOLA_N"/>
    <property type="match status" value="1"/>
</dbReference>
<proteinExistence type="predicted"/>
<dbReference type="InterPro" id="IPR045867">
    <property type="entry name" value="DNA-dir_RpoC_beta_prime"/>
</dbReference>
<evidence type="ECO:0000256" key="6">
    <source>
        <dbReference type="SAM" id="Coils"/>
    </source>
</evidence>
<dbReference type="GO" id="GO:0003677">
    <property type="term" value="F:DNA binding"/>
    <property type="evidence" value="ECO:0007669"/>
    <property type="project" value="InterPro"/>
</dbReference>